<dbReference type="OrthoDB" id="4062651at2759"/>
<sequence length="329" mass="35350">MMKVRMLLLPLLVAALACRQPRLSAAECQRDCGGLEIPFPFGIGHGCYLETGDGEQPFSVTCNTSGAVPGALRRPTPTMYGTEVLGFDVGRGKLRVRSPVSSWCYNATTRSMGEQTPLSFESATFRVSDTDNRLTVVGCDAFAYIDSRDSAVDSRYVVGCQSKCSRTQLANGGSSCDGVSGCCQAPIPPGLRSFSVEYFNEYNSSDVASFSPCSYAMIVEASEFKFQTAYVTTSKLLDTDGGQVSALLDWAVDNQTCSQAKMNRTAYACISDNSDCVDSTNGPGYLCKCSPGYTGNPYLHGPGDCQGQFPSIPPMSRVLVPTFLDIHLH</sequence>
<reference evidence="2 3" key="1">
    <citation type="journal article" date="2019" name="Sci. Rep.">
        <title>A high-quality genome of Eragrostis curvula grass provides insights into Poaceae evolution and supports new strategies to enhance forage quality.</title>
        <authorList>
            <person name="Carballo J."/>
            <person name="Santos B.A.C.M."/>
            <person name="Zappacosta D."/>
            <person name="Garbus I."/>
            <person name="Selva J.P."/>
            <person name="Gallo C.A."/>
            <person name="Diaz A."/>
            <person name="Albertini E."/>
            <person name="Caccamo M."/>
            <person name="Echenique V."/>
        </authorList>
    </citation>
    <scope>NUCLEOTIDE SEQUENCE [LARGE SCALE GENOMIC DNA]</scope>
    <source>
        <strain evidence="3">cv. Victoria</strain>
        <tissue evidence="2">Leaf</tissue>
    </source>
</reference>
<evidence type="ECO:0000313" key="3">
    <source>
        <dbReference type="Proteomes" id="UP000324897"/>
    </source>
</evidence>
<name>A0A5J9WNC3_9POAL</name>
<organism evidence="2 3">
    <name type="scientific">Eragrostis curvula</name>
    <name type="common">weeping love grass</name>
    <dbReference type="NCBI Taxonomy" id="38414"/>
    <lineage>
        <taxon>Eukaryota</taxon>
        <taxon>Viridiplantae</taxon>
        <taxon>Streptophyta</taxon>
        <taxon>Embryophyta</taxon>
        <taxon>Tracheophyta</taxon>
        <taxon>Spermatophyta</taxon>
        <taxon>Magnoliopsida</taxon>
        <taxon>Liliopsida</taxon>
        <taxon>Poales</taxon>
        <taxon>Poaceae</taxon>
        <taxon>PACMAD clade</taxon>
        <taxon>Chloridoideae</taxon>
        <taxon>Eragrostideae</taxon>
        <taxon>Eragrostidinae</taxon>
        <taxon>Eragrostis</taxon>
    </lineage>
</organism>
<proteinExistence type="predicted"/>
<keyword evidence="1" id="KW-0732">Signal</keyword>
<accession>A0A5J9WNC3</accession>
<evidence type="ECO:0000313" key="2">
    <source>
        <dbReference type="EMBL" id="TVU49699.1"/>
    </source>
</evidence>
<evidence type="ECO:0000256" key="1">
    <source>
        <dbReference type="SAM" id="SignalP"/>
    </source>
</evidence>
<dbReference type="PANTHER" id="PTHR33491">
    <property type="entry name" value="OSJNBA0016N04.9 PROTEIN"/>
    <property type="match status" value="1"/>
</dbReference>
<gene>
    <name evidence="2" type="ORF">EJB05_01025</name>
</gene>
<comment type="caution">
    <text evidence="2">The sequence shown here is derived from an EMBL/GenBank/DDBJ whole genome shotgun (WGS) entry which is preliminary data.</text>
</comment>
<protein>
    <recommendedName>
        <fullName evidence="4">Wall-associated receptor kinase galacturonan-binding domain-containing protein</fullName>
    </recommendedName>
</protein>
<dbReference type="EMBL" id="RWGY01000002">
    <property type="protein sequence ID" value="TVU49699.1"/>
    <property type="molecule type" value="Genomic_DNA"/>
</dbReference>
<feature type="signal peptide" evidence="1">
    <location>
        <begin position="1"/>
        <end position="25"/>
    </location>
</feature>
<dbReference type="Proteomes" id="UP000324897">
    <property type="component" value="Chromosome 6"/>
</dbReference>
<feature type="non-terminal residue" evidence="2">
    <location>
        <position position="1"/>
    </location>
</feature>
<keyword evidence="3" id="KW-1185">Reference proteome</keyword>
<dbReference type="AlphaFoldDB" id="A0A5J9WNC3"/>
<feature type="chain" id="PRO_5023893320" description="Wall-associated receptor kinase galacturonan-binding domain-containing protein" evidence="1">
    <location>
        <begin position="26"/>
        <end position="329"/>
    </location>
</feature>
<evidence type="ECO:0008006" key="4">
    <source>
        <dbReference type="Google" id="ProtNLM"/>
    </source>
</evidence>
<dbReference type="PROSITE" id="PS51257">
    <property type="entry name" value="PROKAR_LIPOPROTEIN"/>
    <property type="match status" value="1"/>
</dbReference>
<dbReference type="Gramene" id="TVU49699">
    <property type="protein sequence ID" value="TVU49699"/>
    <property type="gene ID" value="EJB05_01025"/>
</dbReference>